<dbReference type="Pfam" id="PF08190">
    <property type="entry name" value="PIH1"/>
    <property type="match status" value="1"/>
</dbReference>
<dbReference type="PANTHER" id="PTHR22997">
    <property type="entry name" value="PIH1 DOMAIN-CONTAINING PROTEIN 1"/>
    <property type="match status" value="1"/>
</dbReference>
<organism evidence="5 6">
    <name type="scientific">Balaenoptera physalus</name>
    <name type="common">Fin whale</name>
    <name type="synonym">Balaena physalus</name>
    <dbReference type="NCBI Taxonomy" id="9770"/>
    <lineage>
        <taxon>Eukaryota</taxon>
        <taxon>Metazoa</taxon>
        <taxon>Chordata</taxon>
        <taxon>Craniata</taxon>
        <taxon>Vertebrata</taxon>
        <taxon>Euteleostomi</taxon>
        <taxon>Mammalia</taxon>
        <taxon>Eutheria</taxon>
        <taxon>Laurasiatheria</taxon>
        <taxon>Artiodactyla</taxon>
        <taxon>Whippomorpha</taxon>
        <taxon>Cetacea</taxon>
        <taxon>Mysticeti</taxon>
        <taxon>Balaenopteridae</taxon>
        <taxon>Balaenoptera</taxon>
    </lineage>
</organism>
<accession>A0A6A1Q1P1</accession>
<feature type="region of interest" description="Disordered" evidence="3">
    <location>
        <begin position="156"/>
        <end position="184"/>
    </location>
</feature>
<dbReference type="PANTHER" id="PTHR22997:SF0">
    <property type="entry name" value="PIH1 DOMAIN-CONTAINING PROTEIN 1"/>
    <property type="match status" value="1"/>
</dbReference>
<dbReference type="GO" id="GO:1990904">
    <property type="term" value="C:ribonucleoprotein complex"/>
    <property type="evidence" value="ECO:0007669"/>
    <property type="project" value="TreeGrafter"/>
</dbReference>
<dbReference type="Proteomes" id="UP000437017">
    <property type="component" value="Unassembled WGS sequence"/>
</dbReference>
<keyword evidence="6" id="KW-1185">Reference proteome</keyword>
<dbReference type="GO" id="GO:0006364">
    <property type="term" value="P:rRNA processing"/>
    <property type="evidence" value="ECO:0007669"/>
    <property type="project" value="TreeGrafter"/>
</dbReference>
<dbReference type="EMBL" id="SGJD01001072">
    <property type="protein sequence ID" value="KAB0402108.1"/>
    <property type="molecule type" value="Genomic_DNA"/>
</dbReference>
<dbReference type="InterPro" id="IPR050734">
    <property type="entry name" value="PIH1/Kintoun_subfamily"/>
</dbReference>
<dbReference type="GO" id="GO:0005737">
    <property type="term" value="C:cytoplasm"/>
    <property type="evidence" value="ECO:0007669"/>
    <property type="project" value="TreeGrafter"/>
</dbReference>
<evidence type="ECO:0000256" key="2">
    <source>
        <dbReference type="ARBA" id="ARBA00046233"/>
    </source>
</evidence>
<dbReference type="GO" id="GO:0000492">
    <property type="term" value="P:box C/D snoRNP assembly"/>
    <property type="evidence" value="ECO:0007669"/>
    <property type="project" value="TreeGrafter"/>
</dbReference>
<evidence type="ECO:0000313" key="6">
    <source>
        <dbReference type="Proteomes" id="UP000437017"/>
    </source>
</evidence>
<dbReference type="InterPro" id="IPR012981">
    <property type="entry name" value="PIH1_N"/>
</dbReference>
<evidence type="ECO:0000313" key="5">
    <source>
        <dbReference type="EMBL" id="KAB0402108.1"/>
    </source>
</evidence>
<evidence type="ECO:0000256" key="3">
    <source>
        <dbReference type="SAM" id="MobiDB-lite"/>
    </source>
</evidence>
<gene>
    <name evidence="5" type="ORF">E2I00_012655</name>
</gene>
<dbReference type="AlphaFoldDB" id="A0A6A1Q1P1"/>
<dbReference type="GO" id="GO:0097255">
    <property type="term" value="C:R2TP complex"/>
    <property type="evidence" value="ECO:0007669"/>
    <property type="project" value="TreeGrafter"/>
</dbReference>
<feature type="region of interest" description="Disordered" evidence="3">
    <location>
        <begin position="35"/>
        <end position="54"/>
    </location>
</feature>
<comment type="caution">
    <text evidence="5">The sequence shown here is derived from an EMBL/GenBank/DDBJ whole genome shotgun (WGS) entry which is preliminary data.</text>
</comment>
<reference evidence="5 6" key="1">
    <citation type="journal article" date="2019" name="PLoS ONE">
        <title>Genomic analyses reveal an absence of contemporary introgressive admixture between fin whales and blue whales, despite known hybrids.</title>
        <authorList>
            <person name="Westbury M.V."/>
            <person name="Petersen B."/>
            <person name="Lorenzen E.D."/>
        </authorList>
    </citation>
    <scope>NUCLEOTIDE SEQUENCE [LARGE SCALE GENOMIC DNA]</scope>
    <source>
        <strain evidence="5">FinWhale-01</strain>
    </source>
</reference>
<protein>
    <recommendedName>
        <fullName evidence="4">PIH1 N-terminal domain-containing protein</fullName>
    </recommendedName>
</protein>
<comment type="function">
    <text evidence="2">Involved in the assembly of C/D box small nucleolar ribonucleoprotein (snoRNP) particles. Recruits the SWI/SNF complex to the core promoter of rRNA genes and enhances pre-rRNA transcription. Mediates interaction of TELO2 with the R2TP complex which is necessary for the stability of MTOR and SMG1. Positively regulates the assembly and activity of the mTORC1 complex.</text>
</comment>
<feature type="domain" description="PIH1 N-terminal" evidence="4">
    <location>
        <begin position="30"/>
        <end position="160"/>
    </location>
</feature>
<proteinExistence type="inferred from homology"/>
<sequence length="235" mass="26097">MADLKLLVPELNEAETMSAETARFEELLLQASKELQQAQTSRPESTQIQPQPGFCIKTNSSEGKVFINICHSPSIPPPADLTEDELLQMLEEDQAGFRIPMSLGEPHAELDAKGQGCTAYDVAVNSDFYRRMQNSDFLRELVITIAREGLEDKYSLPLNPGEGRGLGHGEEPNPEELAGGPWENPEKPHLNLWLEAPDLLLAEIDLPKLAHFWCCPEDAQRIQLMVAMPLLSVPS</sequence>
<evidence type="ECO:0000259" key="4">
    <source>
        <dbReference type="Pfam" id="PF08190"/>
    </source>
</evidence>
<evidence type="ECO:0000256" key="1">
    <source>
        <dbReference type="ARBA" id="ARBA00008511"/>
    </source>
</evidence>
<dbReference type="OrthoDB" id="5135119at2759"/>
<feature type="compositionally biased region" description="Polar residues" evidence="3">
    <location>
        <begin position="35"/>
        <end position="50"/>
    </location>
</feature>
<name>A0A6A1Q1P1_BALPH</name>
<comment type="similarity">
    <text evidence="1">Belongs to the PIH1 family.</text>
</comment>